<gene>
    <name evidence="16" type="primary">pbpA</name>
    <name evidence="16" type="ORF">GCM10011498_24030</name>
</gene>
<comment type="subcellular location">
    <subcellularLocation>
        <location evidence="2">Cell membrane</location>
    </subcellularLocation>
    <subcellularLocation>
        <location evidence="1">Membrane</location>
        <topology evidence="1">Single-pass membrane protein</topology>
    </subcellularLocation>
</comment>
<dbReference type="SUPFAM" id="SSF56601">
    <property type="entry name" value="beta-lactamase/transpeptidase-like"/>
    <property type="match status" value="1"/>
</dbReference>
<dbReference type="FunFam" id="3.40.710.10:FF:000024">
    <property type="entry name" value="Penicillin-binding protein 2"/>
    <property type="match status" value="1"/>
</dbReference>
<keyword evidence="5" id="KW-0121">Carboxypeptidase</keyword>
<dbReference type="NCBIfam" id="TIGR03423">
    <property type="entry name" value="pbp2_mrdA"/>
    <property type="match status" value="1"/>
</dbReference>
<accession>A0A916R295</accession>
<dbReference type="Gene3D" id="3.40.710.10">
    <property type="entry name" value="DD-peptidase/beta-lactamase superfamily"/>
    <property type="match status" value="1"/>
</dbReference>
<evidence type="ECO:0000313" key="17">
    <source>
        <dbReference type="Proteomes" id="UP000628017"/>
    </source>
</evidence>
<organism evidence="16 17">
    <name type="scientific">Neptunicoccus cionae</name>
    <dbReference type="NCBI Taxonomy" id="2035344"/>
    <lineage>
        <taxon>Bacteria</taxon>
        <taxon>Pseudomonadati</taxon>
        <taxon>Pseudomonadota</taxon>
        <taxon>Alphaproteobacteria</taxon>
        <taxon>Rhodobacterales</taxon>
        <taxon>Paracoccaceae</taxon>
        <taxon>Neptunicoccus</taxon>
    </lineage>
</organism>
<evidence type="ECO:0000313" key="16">
    <source>
        <dbReference type="EMBL" id="GGA22435.1"/>
    </source>
</evidence>
<evidence type="ECO:0000256" key="7">
    <source>
        <dbReference type="ARBA" id="ARBA00022692"/>
    </source>
</evidence>
<keyword evidence="10" id="KW-0573">Peptidoglycan synthesis</keyword>
<protein>
    <submittedName>
        <fullName evidence="16">Peptidoglycan glycosyltransferase</fullName>
    </submittedName>
</protein>
<dbReference type="InterPro" id="IPR005311">
    <property type="entry name" value="PBP_dimer"/>
</dbReference>
<dbReference type="GO" id="GO:0071555">
    <property type="term" value="P:cell wall organization"/>
    <property type="evidence" value="ECO:0007669"/>
    <property type="project" value="UniProtKB-KW"/>
</dbReference>
<dbReference type="Gene3D" id="3.90.1310.10">
    <property type="entry name" value="Penicillin-binding protein 2a (Domain 2)"/>
    <property type="match status" value="1"/>
</dbReference>
<reference evidence="16" key="2">
    <citation type="submission" date="2020-09" db="EMBL/GenBank/DDBJ databases">
        <authorList>
            <person name="Sun Q."/>
            <person name="Zhou Y."/>
        </authorList>
    </citation>
    <scope>NUCLEOTIDE SEQUENCE</scope>
    <source>
        <strain evidence="16">CGMCC 1.15880</strain>
    </source>
</reference>
<dbReference type="GO" id="GO:0009002">
    <property type="term" value="F:serine-type D-Ala-D-Ala carboxypeptidase activity"/>
    <property type="evidence" value="ECO:0007669"/>
    <property type="project" value="InterPro"/>
</dbReference>
<dbReference type="InterPro" id="IPR012338">
    <property type="entry name" value="Beta-lactam/transpept-like"/>
</dbReference>
<sequence>MRRPAKPGRLRQMLTRRTILLAGLQAGVIGTLGVQMRRIAVEQNQSFRLLAEENRVNIRLIPPVRGLVFDRLGKPLAYNEPNYKIDMVREQSGDPETVLRRLATIIPITEEDIASALEEMSKRRGFVPVTVAEDLDWEHIAAVSANAPALPGITPELGHYRIYPQADDFAHILGFVGPVSDYDLSQTDDDDPLLLIPRFQIGKNGIERRIEKPLRGKSGVKRIEVNSIGRVMRVLGREESQPGANVQLTIDNRLQRYAMERLGKESAAAVVMDVRNGDIVALASAPSFDPNKFVRGISTTDWNALNTDTYKPMLNKTVTGTYPPGSTFKMVTALAALKGGFVKPDDKVYCGGYLELHNRRFHCWRRGGHGKVDMHDSLKKSCDVYYYEVCQEVGIENISAMAKELGIGVEHELELPAVREGLAPTKDWKKRRRDADWVIGDTLNASIGQGFVLASPMQLAVMTARIASGTKISPRLVNAIDNRPHPVKGREPLDIDPEHLDVVRKGMYGVVNERGGTAGRSRIRKEGWDMAGKTGTSQVRFITKEERARGVIRNSDLPWERRDHALFVAYAPADNPRFSISVVVEHGGGGSSVAAPIAKDIMLEALELSEDMDYRSLPTDVRAGRERPDDKA</sequence>
<dbReference type="InterPro" id="IPR036138">
    <property type="entry name" value="PBP_dimer_sf"/>
</dbReference>
<evidence type="ECO:0000256" key="6">
    <source>
        <dbReference type="ARBA" id="ARBA00022670"/>
    </source>
</evidence>
<feature type="domain" description="Penicillin-binding protein dimerisation" evidence="15">
    <location>
        <begin position="61"/>
        <end position="234"/>
    </location>
</feature>
<evidence type="ECO:0000256" key="11">
    <source>
        <dbReference type="ARBA" id="ARBA00022989"/>
    </source>
</evidence>
<dbReference type="InterPro" id="IPR017790">
    <property type="entry name" value="Penicillin-binding_protein_2"/>
</dbReference>
<comment type="caution">
    <text evidence="16">The sequence shown here is derived from an EMBL/GenBank/DDBJ whole genome shotgun (WGS) entry which is preliminary data.</text>
</comment>
<evidence type="ECO:0000256" key="1">
    <source>
        <dbReference type="ARBA" id="ARBA00004167"/>
    </source>
</evidence>
<reference evidence="16" key="1">
    <citation type="journal article" date="2014" name="Int. J. Syst. Evol. Microbiol.">
        <title>Complete genome sequence of Corynebacterium casei LMG S-19264T (=DSM 44701T), isolated from a smear-ripened cheese.</title>
        <authorList>
            <consortium name="US DOE Joint Genome Institute (JGI-PGF)"/>
            <person name="Walter F."/>
            <person name="Albersmeier A."/>
            <person name="Kalinowski J."/>
            <person name="Ruckert C."/>
        </authorList>
    </citation>
    <scope>NUCLEOTIDE SEQUENCE</scope>
    <source>
        <strain evidence="16">CGMCC 1.15880</strain>
    </source>
</reference>
<dbReference type="GO" id="GO:0005886">
    <property type="term" value="C:plasma membrane"/>
    <property type="evidence" value="ECO:0007669"/>
    <property type="project" value="UniProtKB-SubCell"/>
</dbReference>
<evidence type="ECO:0000256" key="5">
    <source>
        <dbReference type="ARBA" id="ARBA00022645"/>
    </source>
</evidence>
<keyword evidence="8" id="KW-0378">Hydrolase</keyword>
<proteinExistence type="predicted"/>
<feature type="domain" description="Penicillin-binding protein transpeptidase" evidence="14">
    <location>
        <begin position="268"/>
        <end position="602"/>
    </location>
</feature>
<dbReference type="InterPro" id="IPR001460">
    <property type="entry name" value="PCN-bd_Tpept"/>
</dbReference>
<evidence type="ECO:0000259" key="14">
    <source>
        <dbReference type="Pfam" id="PF00905"/>
    </source>
</evidence>
<dbReference type="Pfam" id="PF03717">
    <property type="entry name" value="PBP_dimer"/>
    <property type="match status" value="1"/>
</dbReference>
<keyword evidence="6" id="KW-0645">Protease</keyword>
<evidence type="ECO:0000256" key="9">
    <source>
        <dbReference type="ARBA" id="ARBA00022960"/>
    </source>
</evidence>
<dbReference type="PANTHER" id="PTHR30627:SF2">
    <property type="entry name" value="PEPTIDOGLYCAN D,D-TRANSPEPTIDASE MRDA"/>
    <property type="match status" value="1"/>
</dbReference>
<evidence type="ECO:0000256" key="2">
    <source>
        <dbReference type="ARBA" id="ARBA00004236"/>
    </source>
</evidence>
<keyword evidence="3" id="KW-1003">Cell membrane</keyword>
<dbReference type="Pfam" id="PF00905">
    <property type="entry name" value="Transpeptidase"/>
    <property type="match status" value="1"/>
</dbReference>
<dbReference type="SUPFAM" id="SSF56519">
    <property type="entry name" value="Penicillin binding protein dimerisation domain"/>
    <property type="match status" value="1"/>
</dbReference>
<dbReference type="PANTHER" id="PTHR30627">
    <property type="entry name" value="PEPTIDOGLYCAN D,D-TRANSPEPTIDASE"/>
    <property type="match status" value="1"/>
</dbReference>
<dbReference type="Proteomes" id="UP000628017">
    <property type="component" value="Unassembled WGS sequence"/>
</dbReference>
<dbReference type="GO" id="GO:0009252">
    <property type="term" value="P:peptidoglycan biosynthetic process"/>
    <property type="evidence" value="ECO:0007669"/>
    <property type="project" value="UniProtKB-KW"/>
</dbReference>
<evidence type="ECO:0000256" key="3">
    <source>
        <dbReference type="ARBA" id="ARBA00022475"/>
    </source>
</evidence>
<keyword evidence="13" id="KW-0961">Cell wall biogenesis/degradation</keyword>
<dbReference type="RefSeq" id="WP_188675516.1">
    <property type="nucleotide sequence ID" value="NZ_BMKA01000003.1"/>
</dbReference>
<evidence type="ECO:0000259" key="15">
    <source>
        <dbReference type="Pfam" id="PF03717"/>
    </source>
</evidence>
<dbReference type="Gene3D" id="3.30.1390.30">
    <property type="entry name" value="Penicillin-binding protein 2a, domain 3"/>
    <property type="match status" value="1"/>
</dbReference>
<keyword evidence="7" id="KW-0812">Transmembrane</keyword>
<evidence type="ECO:0000256" key="4">
    <source>
        <dbReference type="ARBA" id="ARBA00022519"/>
    </source>
</evidence>
<keyword evidence="11" id="KW-1133">Transmembrane helix</keyword>
<dbReference type="GO" id="GO:0006508">
    <property type="term" value="P:proteolysis"/>
    <property type="evidence" value="ECO:0007669"/>
    <property type="project" value="UniProtKB-KW"/>
</dbReference>
<dbReference type="InterPro" id="IPR050515">
    <property type="entry name" value="Beta-lactam/transpept"/>
</dbReference>
<evidence type="ECO:0000256" key="13">
    <source>
        <dbReference type="ARBA" id="ARBA00023316"/>
    </source>
</evidence>
<evidence type="ECO:0000256" key="10">
    <source>
        <dbReference type="ARBA" id="ARBA00022984"/>
    </source>
</evidence>
<evidence type="ECO:0000256" key="12">
    <source>
        <dbReference type="ARBA" id="ARBA00023136"/>
    </source>
</evidence>
<dbReference type="AlphaFoldDB" id="A0A916R295"/>
<keyword evidence="9" id="KW-0133">Cell shape</keyword>
<dbReference type="GO" id="GO:0071972">
    <property type="term" value="F:peptidoglycan L,D-transpeptidase activity"/>
    <property type="evidence" value="ECO:0007669"/>
    <property type="project" value="TreeGrafter"/>
</dbReference>
<keyword evidence="12" id="KW-0472">Membrane</keyword>
<keyword evidence="17" id="KW-1185">Reference proteome</keyword>
<dbReference type="GO" id="GO:0008658">
    <property type="term" value="F:penicillin binding"/>
    <property type="evidence" value="ECO:0007669"/>
    <property type="project" value="InterPro"/>
</dbReference>
<name>A0A916R295_9RHOB</name>
<dbReference type="GO" id="GO:0008360">
    <property type="term" value="P:regulation of cell shape"/>
    <property type="evidence" value="ECO:0007669"/>
    <property type="project" value="UniProtKB-KW"/>
</dbReference>
<evidence type="ECO:0000256" key="8">
    <source>
        <dbReference type="ARBA" id="ARBA00022801"/>
    </source>
</evidence>
<dbReference type="EMBL" id="BMKA01000003">
    <property type="protein sequence ID" value="GGA22435.1"/>
    <property type="molecule type" value="Genomic_DNA"/>
</dbReference>
<keyword evidence="4" id="KW-0997">Cell inner membrane</keyword>